<organism evidence="3 4">
    <name type="scientific">Streptomyces omiyaensis</name>
    <dbReference type="NCBI Taxonomy" id="68247"/>
    <lineage>
        <taxon>Bacteria</taxon>
        <taxon>Bacillati</taxon>
        <taxon>Actinomycetota</taxon>
        <taxon>Actinomycetes</taxon>
        <taxon>Kitasatosporales</taxon>
        <taxon>Streptomycetaceae</taxon>
        <taxon>Streptomyces</taxon>
    </lineage>
</organism>
<dbReference type="Proteomes" id="UP001604282">
    <property type="component" value="Unassembled WGS sequence"/>
</dbReference>
<sequence length="491" mass="51954">MNHSAAGAAPERQAPPGDGRLPDEVLDVPFDGGRSGDAPLTWGQRALWHAIGRTAPNDHYFNFGRVLPLADRGAPVDTARLRTALSALLVRHEALRTRVVTEGGEPAQRLHAEGRAELVVRDEPDPDRAGETAAALLAELSGHRFGYAEEWPVRLGAVRSGGRITHAVLALCHLAADGHAAEVLVRDLRLLVRRGAAGPVSPETPLDLARHQHGPAGRRASEAALAHWERRLAQVPPTMFAERVAEPLRPRFWTGRLVSAALPRAVDAVAVAHGVSGSTVLLTAAAALVAAGQGHRAAAVMPIAGNRAAERRRTLVSTLSQDALFVLALPDDPAGEAVFTDLLAGAWPAALAGYRAAAYDPVGWDALLERAARERGAEVHPYCCFNDMRLVDRAAATGPAPTAAELAELRRRTVLDFPATQERVACRYCLHLTGDAAALTVTLTADTAYLPPEAVHAHLRGIEEVVVASAAGSPPPLSRLAGLLAGPEARR</sequence>
<evidence type="ECO:0000313" key="3">
    <source>
        <dbReference type="EMBL" id="MFG3190777.1"/>
    </source>
</evidence>
<feature type="domain" description="Condensation" evidence="2">
    <location>
        <begin position="38"/>
        <end position="310"/>
    </location>
</feature>
<keyword evidence="4" id="KW-1185">Reference proteome</keyword>
<dbReference type="Gene3D" id="3.30.559.30">
    <property type="entry name" value="Nonribosomal peptide synthetase, condensation domain"/>
    <property type="match status" value="1"/>
</dbReference>
<accession>A0ABW7BU19</accession>
<dbReference type="SUPFAM" id="SSF52777">
    <property type="entry name" value="CoA-dependent acyltransferases"/>
    <property type="match status" value="2"/>
</dbReference>
<evidence type="ECO:0000313" key="4">
    <source>
        <dbReference type="Proteomes" id="UP001604282"/>
    </source>
</evidence>
<proteinExistence type="predicted"/>
<dbReference type="InterPro" id="IPR023213">
    <property type="entry name" value="CAT-like_dom_sf"/>
</dbReference>
<comment type="caution">
    <text evidence="3">The sequence shown here is derived from an EMBL/GenBank/DDBJ whole genome shotgun (WGS) entry which is preliminary data.</text>
</comment>
<evidence type="ECO:0000256" key="1">
    <source>
        <dbReference type="SAM" id="MobiDB-lite"/>
    </source>
</evidence>
<dbReference type="PANTHER" id="PTHR45527:SF1">
    <property type="entry name" value="FATTY ACID SYNTHASE"/>
    <property type="match status" value="1"/>
</dbReference>
<evidence type="ECO:0000259" key="2">
    <source>
        <dbReference type="Pfam" id="PF00668"/>
    </source>
</evidence>
<feature type="region of interest" description="Disordered" evidence="1">
    <location>
        <begin position="1"/>
        <end position="25"/>
    </location>
</feature>
<dbReference type="Gene3D" id="3.30.559.10">
    <property type="entry name" value="Chloramphenicol acetyltransferase-like domain"/>
    <property type="match status" value="1"/>
</dbReference>
<dbReference type="Pfam" id="PF00668">
    <property type="entry name" value="Condensation"/>
    <property type="match status" value="1"/>
</dbReference>
<dbReference type="InterPro" id="IPR001242">
    <property type="entry name" value="Condensation_dom"/>
</dbReference>
<name>A0ABW7BU19_9ACTN</name>
<reference evidence="3 4" key="1">
    <citation type="submission" date="2024-10" db="EMBL/GenBank/DDBJ databases">
        <title>The Natural Products Discovery Center: Release of the First 8490 Sequenced Strains for Exploring Actinobacteria Biosynthetic Diversity.</title>
        <authorList>
            <person name="Kalkreuter E."/>
            <person name="Kautsar S.A."/>
            <person name="Yang D."/>
            <person name="Bader C.D."/>
            <person name="Teijaro C.N."/>
            <person name="Fluegel L."/>
            <person name="Davis C.M."/>
            <person name="Simpson J.R."/>
            <person name="Lauterbach L."/>
            <person name="Steele A.D."/>
            <person name="Gui C."/>
            <person name="Meng S."/>
            <person name="Li G."/>
            <person name="Viehrig K."/>
            <person name="Ye F."/>
            <person name="Su P."/>
            <person name="Kiefer A.F."/>
            <person name="Nichols A."/>
            <person name="Cepeda A.J."/>
            <person name="Yan W."/>
            <person name="Fan B."/>
            <person name="Jiang Y."/>
            <person name="Adhikari A."/>
            <person name="Zheng C.-J."/>
            <person name="Schuster L."/>
            <person name="Cowan T.M."/>
            <person name="Smanski M.J."/>
            <person name="Chevrette M.G."/>
            <person name="De Carvalho L.P.S."/>
            <person name="Shen B."/>
        </authorList>
    </citation>
    <scope>NUCLEOTIDE SEQUENCE [LARGE SCALE GENOMIC DNA]</scope>
    <source>
        <strain evidence="3 4">NPDC048229</strain>
    </source>
</reference>
<gene>
    <name evidence="3" type="ORF">ACGFYS_17760</name>
</gene>
<dbReference type="PANTHER" id="PTHR45527">
    <property type="entry name" value="NONRIBOSOMAL PEPTIDE SYNTHETASE"/>
    <property type="match status" value="1"/>
</dbReference>
<dbReference type="EMBL" id="JBICZW010000010">
    <property type="protein sequence ID" value="MFG3190777.1"/>
    <property type="molecule type" value="Genomic_DNA"/>
</dbReference>
<protein>
    <submittedName>
        <fullName evidence="3">Condensation domain-containing protein</fullName>
    </submittedName>
</protein>
<dbReference type="RefSeq" id="WP_392882664.1">
    <property type="nucleotide sequence ID" value="NZ_JBICZW010000010.1"/>
</dbReference>